<organism evidence="3 5">
    <name type="scientific">Pediococcus pentosaceus</name>
    <dbReference type="NCBI Taxonomy" id="1255"/>
    <lineage>
        <taxon>Bacteria</taxon>
        <taxon>Bacillati</taxon>
        <taxon>Bacillota</taxon>
        <taxon>Bacilli</taxon>
        <taxon>Lactobacillales</taxon>
        <taxon>Lactobacillaceae</taxon>
        <taxon>Pediococcus</taxon>
    </lineage>
</organism>
<dbReference type="EMBL" id="JADOFV010000001">
    <property type="protein sequence ID" value="MBF7126537.1"/>
    <property type="molecule type" value="Genomic_DNA"/>
</dbReference>
<keyword evidence="4" id="KW-1185">Reference proteome</keyword>
<dbReference type="RefSeq" id="WP_060744021.1">
    <property type="nucleotide sequence ID" value="NZ_CP065967.1"/>
</dbReference>
<evidence type="ECO:0000313" key="2">
    <source>
        <dbReference type="EMBL" id="KAF0415007.1"/>
    </source>
</evidence>
<dbReference type="Proteomes" id="UP000743107">
    <property type="component" value="Unassembled WGS sequence"/>
</dbReference>
<feature type="domain" description="IrrE N-terminal-like" evidence="1">
    <location>
        <begin position="28"/>
        <end position="111"/>
    </location>
</feature>
<evidence type="ECO:0000313" key="4">
    <source>
        <dbReference type="Proteomes" id="UP000472573"/>
    </source>
</evidence>
<evidence type="ECO:0000259" key="1">
    <source>
        <dbReference type="Pfam" id="PF06114"/>
    </source>
</evidence>
<reference evidence="2" key="2">
    <citation type="submission" date="2019-12" db="EMBL/GenBank/DDBJ databases">
        <title>SpeciesPrimer: A bioinformatics pipeline dedicated to the design of qPCR primers for the quantification of bacterial species.</title>
        <authorList>
            <person name="Dreier M."/>
            <person name="Berthoud H."/>
            <person name="Shani N."/>
            <person name="Wechsler D."/>
            <person name="Junier P."/>
        </authorList>
    </citation>
    <scope>NUCLEOTIDE SEQUENCE</scope>
    <source>
        <strain evidence="2">FAM13073</strain>
    </source>
</reference>
<dbReference type="EMBL" id="WENB01000001">
    <property type="protein sequence ID" value="KAF0415007.1"/>
    <property type="molecule type" value="Genomic_DNA"/>
</dbReference>
<dbReference type="AlphaFoldDB" id="A0A6L5A3Z3"/>
<accession>A0A6L5A3Z3</accession>
<reference evidence="2 4" key="1">
    <citation type="submission" date="2019-10" db="EMBL/GenBank/DDBJ databases">
        <authorList>
            <person name="Irmler S."/>
            <person name="Berthoud H."/>
            <person name="Roetschi A."/>
            <person name="Arias E."/>
            <person name="Shani N."/>
            <person name="Wuethrich D."/>
            <person name="Bruggmann R."/>
        </authorList>
    </citation>
    <scope>NUCLEOTIDE SEQUENCE [LARGE SCALE GENOMIC DNA]</scope>
    <source>
        <strain evidence="2 4">FAM13073</strain>
    </source>
</reference>
<name>A0A6L5A3Z3_PEDPE</name>
<gene>
    <name evidence="2" type="ORF">GBO79_01410</name>
    <name evidence="3" type="ORF">ITQ97_01625</name>
</gene>
<dbReference type="Pfam" id="PF06114">
    <property type="entry name" value="Peptidase_M78"/>
    <property type="match status" value="1"/>
</dbReference>
<evidence type="ECO:0000313" key="3">
    <source>
        <dbReference type="EMBL" id="MBF7126537.1"/>
    </source>
</evidence>
<comment type="caution">
    <text evidence="3">The sequence shown here is derived from an EMBL/GenBank/DDBJ whole genome shotgun (WGS) entry which is preliminary data.</text>
</comment>
<proteinExistence type="predicted"/>
<evidence type="ECO:0000313" key="5">
    <source>
        <dbReference type="Proteomes" id="UP000743107"/>
    </source>
</evidence>
<dbReference type="Proteomes" id="UP000472573">
    <property type="component" value="Unassembled WGS sequence"/>
</dbReference>
<reference evidence="3" key="4">
    <citation type="submission" date="2020-11" db="EMBL/GenBank/DDBJ databases">
        <title>Antibiotic susceptibility profiles of Pediococcus pentosaceus from various origins and their implications for the safety assessment of strains with food-technology applications.</title>
        <authorList>
            <person name="Shani N."/>
            <person name="Oberhaensli S."/>
            <person name="Arias E."/>
        </authorList>
    </citation>
    <scope>NUCLEOTIDE SEQUENCE</scope>
    <source>
        <strain evidence="3">FAM 19164</strain>
    </source>
</reference>
<dbReference type="SUPFAM" id="SSF55486">
    <property type="entry name" value="Metalloproteases ('zincins'), catalytic domain"/>
    <property type="match status" value="1"/>
</dbReference>
<dbReference type="InterPro" id="IPR010359">
    <property type="entry name" value="IrrE_HExxH"/>
</dbReference>
<protein>
    <submittedName>
        <fullName evidence="3">ImmA/IrrE family metallo-endopeptidase</fullName>
    </submittedName>
</protein>
<sequence>MSIVKDFINTVPERYGTANPFKLAKLLNIEVRYCYLGCMPPLGKTNYDDKGAVIIFNDSLRYSNERYFTVAHELGHFFMHEGLAGYYTGIRFGYDQFENQANEFATGLLTHYFVEENDRVPETIRELELTYGLPVG</sequence>
<reference evidence="4" key="3">
    <citation type="submission" date="2020-03" db="EMBL/GenBank/DDBJ databases">
        <title>SpeciesPrimer: A bioinformatics pipeline dedicated to the design of qPCR primers for the quantification of bacterial species.</title>
        <authorList>
            <person name="Dreier M."/>
            <person name="Berthoud H."/>
            <person name="Shani N."/>
            <person name="Wechsler D."/>
            <person name="Junier P."/>
        </authorList>
    </citation>
    <scope>NUCLEOTIDE SEQUENCE [LARGE SCALE GENOMIC DNA]</scope>
    <source>
        <strain evidence="4">FAM13073</strain>
    </source>
</reference>
<dbReference type="Gene3D" id="1.10.10.2910">
    <property type="match status" value="1"/>
</dbReference>